<accession>A0A1G7VPN4</accession>
<dbReference type="RefSeq" id="WP_093087219.1">
    <property type="nucleotide sequence ID" value="NZ_FNBE01000013.1"/>
</dbReference>
<feature type="region of interest" description="Disordered" evidence="4">
    <location>
        <begin position="142"/>
        <end position="161"/>
    </location>
</feature>
<evidence type="ECO:0000256" key="1">
    <source>
        <dbReference type="ARBA" id="ARBA00023015"/>
    </source>
</evidence>
<dbReference type="GO" id="GO:0003677">
    <property type="term" value="F:DNA binding"/>
    <property type="evidence" value="ECO:0007669"/>
    <property type="project" value="UniProtKB-KW"/>
</dbReference>
<keyword evidence="2" id="KW-0238">DNA-binding</keyword>
<gene>
    <name evidence="6" type="ORF">SAMN05216377_113123</name>
</gene>
<evidence type="ECO:0000256" key="4">
    <source>
        <dbReference type="SAM" id="MobiDB-lite"/>
    </source>
</evidence>
<evidence type="ECO:0000256" key="3">
    <source>
        <dbReference type="ARBA" id="ARBA00023163"/>
    </source>
</evidence>
<name>A0A1G7VPN4_PSEOR</name>
<dbReference type="SUPFAM" id="SSF46785">
    <property type="entry name" value="Winged helix' DNA-binding domain"/>
    <property type="match status" value="1"/>
</dbReference>
<dbReference type="STRING" id="366584.SAMN05216377_113123"/>
<keyword evidence="1" id="KW-0805">Transcription regulation</keyword>
<feature type="domain" description="HTH hxlR-type" evidence="5">
    <location>
        <begin position="15"/>
        <end position="114"/>
    </location>
</feature>
<dbReference type="Proteomes" id="UP000198967">
    <property type="component" value="Unassembled WGS sequence"/>
</dbReference>
<dbReference type="EMBL" id="FNBE01000013">
    <property type="protein sequence ID" value="SDG61518.1"/>
    <property type="molecule type" value="Genomic_DNA"/>
</dbReference>
<dbReference type="Pfam" id="PF01638">
    <property type="entry name" value="HxlR"/>
    <property type="match status" value="1"/>
</dbReference>
<dbReference type="PROSITE" id="PS51118">
    <property type="entry name" value="HTH_HXLR"/>
    <property type="match status" value="1"/>
</dbReference>
<evidence type="ECO:0000313" key="6">
    <source>
        <dbReference type="EMBL" id="SDG61518.1"/>
    </source>
</evidence>
<keyword evidence="3" id="KW-0804">Transcription</keyword>
<evidence type="ECO:0000259" key="5">
    <source>
        <dbReference type="PROSITE" id="PS51118"/>
    </source>
</evidence>
<keyword evidence="7" id="KW-1185">Reference proteome</keyword>
<dbReference type="OrthoDB" id="5181972at2"/>
<sequence>MPDPVDFAEWDSATCSVARTAALIGDAWTVLVLRDLSNGVRRFDDLAAHLGIARNVLTRRLAGLVEGGLVVKTPYREPGRRERHEYRLTPAGRDLRIVLNALKDWGDEHLAGEAGPPNVTRHEGCGAEVHAELRCADGHWIGPGDRLRSEPGPGARLRAAG</sequence>
<protein>
    <submittedName>
        <fullName evidence="6">Transcriptional regulator, HxlR family</fullName>
    </submittedName>
</protein>
<dbReference type="InterPro" id="IPR011991">
    <property type="entry name" value="ArsR-like_HTH"/>
</dbReference>
<proteinExistence type="predicted"/>
<reference evidence="6 7" key="1">
    <citation type="submission" date="2016-10" db="EMBL/GenBank/DDBJ databases">
        <authorList>
            <person name="de Groot N.N."/>
        </authorList>
    </citation>
    <scope>NUCLEOTIDE SEQUENCE [LARGE SCALE GENOMIC DNA]</scope>
    <source>
        <strain evidence="6 7">CGMCC 4.3143</strain>
    </source>
</reference>
<dbReference type="CDD" id="cd00090">
    <property type="entry name" value="HTH_ARSR"/>
    <property type="match status" value="1"/>
</dbReference>
<dbReference type="PANTHER" id="PTHR33204">
    <property type="entry name" value="TRANSCRIPTIONAL REGULATOR, MARR FAMILY"/>
    <property type="match status" value="1"/>
</dbReference>
<dbReference type="PANTHER" id="PTHR33204:SF18">
    <property type="entry name" value="TRANSCRIPTIONAL REGULATORY PROTEIN"/>
    <property type="match status" value="1"/>
</dbReference>
<dbReference type="AlphaFoldDB" id="A0A1G7VPN4"/>
<evidence type="ECO:0000313" key="7">
    <source>
        <dbReference type="Proteomes" id="UP000198967"/>
    </source>
</evidence>
<dbReference type="InterPro" id="IPR036390">
    <property type="entry name" value="WH_DNA-bd_sf"/>
</dbReference>
<dbReference type="InterPro" id="IPR002577">
    <property type="entry name" value="HTH_HxlR"/>
</dbReference>
<evidence type="ECO:0000256" key="2">
    <source>
        <dbReference type="ARBA" id="ARBA00023125"/>
    </source>
</evidence>
<organism evidence="6 7">
    <name type="scientific">Pseudonocardia oroxyli</name>
    <dbReference type="NCBI Taxonomy" id="366584"/>
    <lineage>
        <taxon>Bacteria</taxon>
        <taxon>Bacillati</taxon>
        <taxon>Actinomycetota</taxon>
        <taxon>Actinomycetes</taxon>
        <taxon>Pseudonocardiales</taxon>
        <taxon>Pseudonocardiaceae</taxon>
        <taxon>Pseudonocardia</taxon>
    </lineage>
</organism>
<dbReference type="InterPro" id="IPR036388">
    <property type="entry name" value="WH-like_DNA-bd_sf"/>
</dbReference>
<dbReference type="Gene3D" id="1.10.10.10">
    <property type="entry name" value="Winged helix-like DNA-binding domain superfamily/Winged helix DNA-binding domain"/>
    <property type="match status" value="1"/>
</dbReference>